<dbReference type="Pfam" id="PF17851">
    <property type="entry name" value="GH43_C2"/>
    <property type="match status" value="1"/>
</dbReference>
<reference evidence="4" key="1">
    <citation type="journal article" date="2019" name="Int. J. Syst. Evol. Microbiol.">
        <title>The Global Catalogue of Microorganisms (GCM) 10K type strain sequencing project: providing services to taxonomists for standard genome sequencing and annotation.</title>
        <authorList>
            <consortium name="The Broad Institute Genomics Platform"/>
            <consortium name="The Broad Institute Genome Sequencing Center for Infectious Disease"/>
            <person name="Wu L."/>
            <person name="Ma J."/>
        </authorList>
    </citation>
    <scope>NUCLEOTIDE SEQUENCE [LARGE SCALE GENOMIC DNA]</scope>
    <source>
        <strain evidence="4">JCM 14370</strain>
    </source>
</reference>
<proteinExistence type="predicted"/>
<evidence type="ECO:0000313" key="4">
    <source>
        <dbReference type="Proteomes" id="UP000632222"/>
    </source>
</evidence>
<feature type="compositionally biased region" description="Low complexity" evidence="1">
    <location>
        <begin position="1"/>
        <end position="16"/>
    </location>
</feature>
<sequence length="210" mass="23294">MSRIPTPVSTPLSTPVQIPAHPLQGNHPDPASCQMARKVHSSYAELIARMEFNPSSHEQRAGLSIYYNSNNWAFLHMTQVGGLGRCLKLSCCDHGRMLDIPTMLQVPGTAAVHLGVRFAYGYLQFYVSMEGLTWRPFGDPLKDSVLSAATGTFVMLCSQEGGTATPARFVLRSDQEYRAPENLRGAQMFMLQAFPFVRSKAHHAGQWLPR</sequence>
<name>A0ABQ2D3X0_9DEIO</name>
<evidence type="ECO:0000259" key="2">
    <source>
        <dbReference type="Pfam" id="PF17851"/>
    </source>
</evidence>
<organism evidence="3 4">
    <name type="scientific">Deinococcus roseus</name>
    <dbReference type="NCBI Taxonomy" id="392414"/>
    <lineage>
        <taxon>Bacteria</taxon>
        <taxon>Thermotogati</taxon>
        <taxon>Deinococcota</taxon>
        <taxon>Deinococci</taxon>
        <taxon>Deinococcales</taxon>
        <taxon>Deinococcaceae</taxon>
        <taxon>Deinococcus</taxon>
    </lineage>
</organism>
<dbReference type="Proteomes" id="UP000632222">
    <property type="component" value="Unassembled WGS sequence"/>
</dbReference>
<dbReference type="InterPro" id="IPR041542">
    <property type="entry name" value="GH43_C2"/>
</dbReference>
<evidence type="ECO:0000313" key="3">
    <source>
        <dbReference type="EMBL" id="GGJ45101.1"/>
    </source>
</evidence>
<keyword evidence="4" id="KW-1185">Reference proteome</keyword>
<dbReference type="EMBL" id="BMOD01000015">
    <property type="protein sequence ID" value="GGJ45101.1"/>
    <property type="molecule type" value="Genomic_DNA"/>
</dbReference>
<dbReference type="RefSeq" id="WP_189004596.1">
    <property type="nucleotide sequence ID" value="NZ_BMOD01000015.1"/>
</dbReference>
<evidence type="ECO:0000256" key="1">
    <source>
        <dbReference type="SAM" id="MobiDB-lite"/>
    </source>
</evidence>
<dbReference type="Gene3D" id="2.60.120.200">
    <property type="match status" value="1"/>
</dbReference>
<dbReference type="InterPro" id="IPR013320">
    <property type="entry name" value="ConA-like_dom_sf"/>
</dbReference>
<comment type="caution">
    <text evidence="3">The sequence shown here is derived from an EMBL/GenBank/DDBJ whole genome shotgun (WGS) entry which is preliminary data.</text>
</comment>
<dbReference type="SUPFAM" id="SSF49899">
    <property type="entry name" value="Concanavalin A-like lectins/glucanases"/>
    <property type="match status" value="1"/>
</dbReference>
<accession>A0ABQ2D3X0</accession>
<gene>
    <name evidence="3" type="ORF">GCM10008938_34190</name>
</gene>
<feature type="region of interest" description="Disordered" evidence="1">
    <location>
        <begin position="1"/>
        <end position="30"/>
    </location>
</feature>
<feature type="domain" description="Beta-xylosidase C-terminal Concanavalin A-like" evidence="2">
    <location>
        <begin position="35"/>
        <end position="169"/>
    </location>
</feature>
<protein>
    <recommendedName>
        <fullName evidence="2">Beta-xylosidase C-terminal Concanavalin A-like domain-containing protein</fullName>
    </recommendedName>
</protein>